<evidence type="ECO:0000256" key="6">
    <source>
        <dbReference type="HAMAP-Rule" id="MF_00074"/>
    </source>
</evidence>
<dbReference type="Pfam" id="PF02527">
    <property type="entry name" value="GidB"/>
    <property type="match status" value="1"/>
</dbReference>
<dbReference type="SUPFAM" id="SSF53335">
    <property type="entry name" value="S-adenosyl-L-methionine-dependent methyltransferases"/>
    <property type="match status" value="1"/>
</dbReference>
<dbReference type="FunFam" id="3.40.50.150:FF:000041">
    <property type="entry name" value="Ribosomal RNA small subunit methyltransferase G"/>
    <property type="match status" value="1"/>
</dbReference>
<dbReference type="PANTHER" id="PTHR31760:SF0">
    <property type="entry name" value="S-ADENOSYL-L-METHIONINE-DEPENDENT METHYLTRANSFERASES SUPERFAMILY PROTEIN"/>
    <property type="match status" value="1"/>
</dbReference>
<dbReference type="HAMAP" id="MF_00074">
    <property type="entry name" value="16SrRNA_methyltr_G"/>
    <property type="match status" value="1"/>
</dbReference>
<dbReference type="EMBL" id="BMQL01000005">
    <property type="protein sequence ID" value="GGR02685.1"/>
    <property type="molecule type" value="Genomic_DNA"/>
</dbReference>
<dbReference type="GO" id="GO:0005829">
    <property type="term" value="C:cytosol"/>
    <property type="evidence" value="ECO:0007669"/>
    <property type="project" value="TreeGrafter"/>
</dbReference>
<dbReference type="InterPro" id="IPR029063">
    <property type="entry name" value="SAM-dependent_MTases_sf"/>
</dbReference>
<feature type="binding site" evidence="6">
    <location>
        <begin position="102"/>
        <end position="104"/>
    </location>
    <ligand>
        <name>S-adenosyl-L-methionine</name>
        <dbReference type="ChEBI" id="CHEBI:59789"/>
    </ligand>
</feature>
<feature type="binding site" evidence="6">
    <location>
        <position position="79"/>
    </location>
    <ligand>
        <name>S-adenosyl-L-methionine</name>
        <dbReference type="ChEBI" id="CHEBI:59789"/>
    </ligand>
</feature>
<dbReference type="PANTHER" id="PTHR31760">
    <property type="entry name" value="S-ADENOSYL-L-METHIONINE-DEPENDENT METHYLTRANSFERASES SUPERFAMILY PROTEIN"/>
    <property type="match status" value="1"/>
</dbReference>
<comment type="subcellular location">
    <subcellularLocation>
        <location evidence="6">Cytoplasm</location>
    </subcellularLocation>
</comment>
<comment type="caution">
    <text evidence="8">The sequence shown here is derived from an EMBL/GenBank/DDBJ whole genome shotgun (WGS) entry which is preliminary data.</text>
</comment>
<keyword evidence="1 6" id="KW-0963">Cytoplasm</keyword>
<comment type="similarity">
    <text evidence="6">Belongs to the methyltransferase superfamily. RNA methyltransferase RsmG family.</text>
</comment>
<protein>
    <recommendedName>
        <fullName evidence="6">Ribosomal RNA small subunit methyltransferase G</fullName>
        <ecNumber evidence="6">2.1.1.-</ecNumber>
    </recommendedName>
    <alternativeName>
        <fullName evidence="6">16S rRNA 7-methylguanosine methyltransferase</fullName>
        <shortName evidence="6">16S rRNA m7G methyltransferase</shortName>
    </alternativeName>
</protein>
<dbReference type="RefSeq" id="WP_189088871.1">
    <property type="nucleotide sequence ID" value="NZ_BMQL01000005.1"/>
</dbReference>
<evidence type="ECO:0000313" key="9">
    <source>
        <dbReference type="Proteomes" id="UP000603865"/>
    </source>
</evidence>
<keyword evidence="4 6" id="KW-0808">Transferase</keyword>
<reference evidence="8" key="2">
    <citation type="submission" date="2020-09" db="EMBL/GenBank/DDBJ databases">
        <authorList>
            <person name="Sun Q."/>
            <person name="Ohkuma M."/>
        </authorList>
    </citation>
    <scope>NUCLEOTIDE SEQUENCE</scope>
    <source>
        <strain evidence="8">JCM 31311</strain>
    </source>
</reference>
<dbReference type="PIRSF" id="PIRSF003078">
    <property type="entry name" value="GidB"/>
    <property type="match status" value="1"/>
</dbReference>
<dbReference type="NCBIfam" id="TIGR00138">
    <property type="entry name" value="rsmG_gidB"/>
    <property type="match status" value="1"/>
</dbReference>
<reference evidence="8" key="1">
    <citation type="journal article" date="2014" name="Int. J. Syst. Evol. Microbiol.">
        <title>Complete genome sequence of Corynebacterium casei LMG S-19264T (=DSM 44701T), isolated from a smear-ripened cheese.</title>
        <authorList>
            <consortium name="US DOE Joint Genome Institute (JGI-PGF)"/>
            <person name="Walter F."/>
            <person name="Albersmeier A."/>
            <person name="Kalinowski J."/>
            <person name="Ruckert C."/>
        </authorList>
    </citation>
    <scope>NUCLEOTIDE SEQUENCE</scope>
    <source>
        <strain evidence="8">JCM 31311</strain>
    </source>
</reference>
<dbReference type="InterPro" id="IPR003682">
    <property type="entry name" value="rRNA_ssu_MeTfrase_G"/>
</dbReference>
<accession>A0A918F460</accession>
<feature type="binding site" evidence="6">
    <location>
        <position position="149"/>
    </location>
    <ligand>
        <name>S-adenosyl-L-methionine</name>
        <dbReference type="ChEBI" id="CHEBI:59789"/>
    </ligand>
</feature>
<feature type="binding site" evidence="6">
    <location>
        <position position="84"/>
    </location>
    <ligand>
        <name>S-adenosyl-L-methionine</name>
        <dbReference type="ChEBI" id="CHEBI:59789"/>
    </ligand>
</feature>
<evidence type="ECO:0000313" key="8">
    <source>
        <dbReference type="EMBL" id="GGR02685.1"/>
    </source>
</evidence>
<dbReference type="Gene3D" id="3.40.50.150">
    <property type="entry name" value="Vaccinia Virus protein VP39"/>
    <property type="match status" value="1"/>
</dbReference>
<feature type="region of interest" description="Disordered" evidence="7">
    <location>
        <begin position="221"/>
        <end position="240"/>
    </location>
</feature>
<organism evidence="8 9">
    <name type="scientific">Deinococcus ruber</name>
    <dbReference type="NCBI Taxonomy" id="1848197"/>
    <lineage>
        <taxon>Bacteria</taxon>
        <taxon>Thermotogati</taxon>
        <taxon>Deinococcota</taxon>
        <taxon>Deinococci</taxon>
        <taxon>Deinococcales</taxon>
        <taxon>Deinococcaceae</taxon>
        <taxon>Deinococcus</taxon>
    </lineage>
</organism>
<evidence type="ECO:0000256" key="1">
    <source>
        <dbReference type="ARBA" id="ARBA00022490"/>
    </source>
</evidence>
<keyword evidence="9" id="KW-1185">Reference proteome</keyword>
<dbReference type="EC" id="2.1.1.-" evidence="6"/>
<evidence type="ECO:0000256" key="2">
    <source>
        <dbReference type="ARBA" id="ARBA00022552"/>
    </source>
</evidence>
<evidence type="ECO:0000256" key="3">
    <source>
        <dbReference type="ARBA" id="ARBA00022603"/>
    </source>
</evidence>
<proteinExistence type="inferred from homology"/>
<keyword evidence="5 6" id="KW-0949">S-adenosyl-L-methionine</keyword>
<keyword evidence="3 6" id="KW-0489">Methyltransferase</keyword>
<name>A0A918F460_9DEIO</name>
<dbReference type="CDD" id="cd02440">
    <property type="entry name" value="AdoMet_MTases"/>
    <property type="match status" value="1"/>
</dbReference>
<dbReference type="Proteomes" id="UP000603865">
    <property type="component" value="Unassembled WGS sequence"/>
</dbReference>
<gene>
    <name evidence="6 8" type="primary">rsmG</name>
    <name evidence="8" type="ORF">GCM10008957_14620</name>
</gene>
<comment type="function">
    <text evidence="6">Specifically methylates the N7 position of a guanine in 16S rRNA.</text>
</comment>
<evidence type="ECO:0000256" key="4">
    <source>
        <dbReference type="ARBA" id="ARBA00022679"/>
    </source>
</evidence>
<feature type="binding site" evidence="6">
    <location>
        <begin position="130"/>
        <end position="131"/>
    </location>
    <ligand>
        <name>S-adenosyl-L-methionine</name>
        <dbReference type="ChEBI" id="CHEBI:59789"/>
    </ligand>
</feature>
<dbReference type="GO" id="GO:0070043">
    <property type="term" value="F:rRNA (guanine-N7-)-methyltransferase activity"/>
    <property type="evidence" value="ECO:0007669"/>
    <property type="project" value="UniProtKB-UniRule"/>
</dbReference>
<sequence>MTPEGHALLLQGGRELGLELTPYADAFARLLALLREGSARMNLTALREEPDIILKHFVDSLSCLRGGFLDGELRVVDLGTGAGFPALPLSIVQPLLQMVPVDSTRKKIDYVSATAASLGLNNVHPLVGRAEALGHDAAHRERYDRVVVRAVASLPALVELSLPLLRVGGLLVAQKGPITPDELEAGRKTAGVLGGVLEDVQAFELPVLNEARTLVVVRKTRPSPGKYPRREGVPAKQPLF</sequence>
<keyword evidence="2 6" id="KW-0698">rRNA processing</keyword>
<dbReference type="AlphaFoldDB" id="A0A918F460"/>
<evidence type="ECO:0000256" key="5">
    <source>
        <dbReference type="ARBA" id="ARBA00022691"/>
    </source>
</evidence>
<evidence type="ECO:0000256" key="7">
    <source>
        <dbReference type="SAM" id="MobiDB-lite"/>
    </source>
</evidence>